<dbReference type="RefSeq" id="WP_369275604.1">
    <property type="nucleotide sequence ID" value="NZ_CP163432.1"/>
</dbReference>
<protein>
    <submittedName>
        <fullName evidence="1">Uncharacterized protein</fullName>
    </submittedName>
</protein>
<sequence>MSASTVGSWLVQDALRPWQQRSWIFITSPGFRPKAAWVLDLYARTWQGEQLGDDEYVISADERTSIRAQCRCHPTLAPGKARAMGINHTYGA</sequence>
<dbReference type="EMBL" id="CP163432">
    <property type="protein sequence ID" value="XDQ15675.1"/>
    <property type="molecule type" value="Genomic_DNA"/>
</dbReference>
<accession>A0AB39NAQ3</accession>
<evidence type="ECO:0000313" key="1">
    <source>
        <dbReference type="EMBL" id="XDQ15675.1"/>
    </source>
</evidence>
<dbReference type="AlphaFoldDB" id="A0AB39NAQ3"/>
<name>A0AB39NAQ3_9ACTN</name>
<organism evidence="1">
    <name type="scientific">Streptomyces sp. R11</name>
    <dbReference type="NCBI Taxonomy" id="3238625"/>
    <lineage>
        <taxon>Bacteria</taxon>
        <taxon>Bacillati</taxon>
        <taxon>Actinomycetota</taxon>
        <taxon>Actinomycetes</taxon>
        <taxon>Kitasatosporales</taxon>
        <taxon>Streptomycetaceae</taxon>
        <taxon>Streptomyces</taxon>
    </lineage>
</organism>
<gene>
    <name evidence="1" type="ORF">AB5J55_41630</name>
</gene>
<reference evidence="1" key="1">
    <citation type="submission" date="2024-07" db="EMBL/GenBank/DDBJ databases">
        <authorList>
            <person name="Yu S.T."/>
        </authorList>
    </citation>
    <scope>NUCLEOTIDE SEQUENCE</scope>
    <source>
        <strain evidence="1">R11</strain>
    </source>
</reference>
<proteinExistence type="predicted"/>